<organism evidence="1 2">
    <name type="scientific">Pseudomonas saponiphila</name>
    <dbReference type="NCBI Taxonomy" id="556534"/>
    <lineage>
        <taxon>Bacteria</taxon>
        <taxon>Pseudomonadati</taxon>
        <taxon>Pseudomonadota</taxon>
        <taxon>Gammaproteobacteria</taxon>
        <taxon>Pseudomonadales</taxon>
        <taxon>Pseudomonadaceae</taxon>
        <taxon>Pseudomonas</taxon>
    </lineage>
</organism>
<dbReference type="InterPro" id="IPR004195">
    <property type="entry name" value="Head_decoration_D"/>
</dbReference>
<dbReference type="Pfam" id="PF02924">
    <property type="entry name" value="HDPD"/>
    <property type="match status" value="1"/>
</dbReference>
<proteinExistence type="predicted"/>
<gene>
    <name evidence="1" type="ORF">SAMN05216178_6313</name>
</gene>
<dbReference type="Proteomes" id="UP000198982">
    <property type="component" value="Unassembled WGS sequence"/>
</dbReference>
<dbReference type="AlphaFoldDB" id="A0A1H4Y281"/>
<evidence type="ECO:0000313" key="2">
    <source>
        <dbReference type="Proteomes" id="UP000198982"/>
    </source>
</evidence>
<dbReference type="Gene3D" id="2.40.300.10">
    <property type="entry name" value="Head decoration protein D"/>
    <property type="match status" value="1"/>
</dbReference>
<reference evidence="2" key="1">
    <citation type="submission" date="2016-10" db="EMBL/GenBank/DDBJ databases">
        <authorList>
            <person name="Varghese N."/>
            <person name="Submissions S."/>
        </authorList>
    </citation>
    <scope>NUCLEOTIDE SEQUENCE [LARGE SCALE GENOMIC DNA]</scope>
    <source>
        <strain evidence="2">DSM 9751</strain>
    </source>
</reference>
<evidence type="ECO:0000313" key="1">
    <source>
        <dbReference type="EMBL" id="SED11999.1"/>
    </source>
</evidence>
<protein>
    <submittedName>
        <fullName evidence="1">Bacteriophage lambda head decoration protein D</fullName>
    </submittedName>
</protein>
<accession>A0A1H4Y281</accession>
<sequence>MTNPKRDTYTPRQITAGDFPVVVDTGVIAVGQKLLAGAVLGQVTASKEYVLCKAAAEDGSKAPVAILDQDVDTTEGAKGAPVRLTGQVLGKQLTLGEGLSLAEAKAALRHLCIFIR</sequence>
<dbReference type="EMBL" id="FNTJ01000002">
    <property type="protein sequence ID" value="SED11999.1"/>
    <property type="molecule type" value="Genomic_DNA"/>
</dbReference>
<name>A0A1H4Y281_9PSED</name>
<keyword evidence="2" id="KW-1185">Reference proteome</keyword>
<dbReference type="RefSeq" id="WP_092320375.1">
    <property type="nucleotide sequence ID" value="NZ_FNTJ01000002.1"/>
</dbReference>